<dbReference type="PRINTS" id="PR00946">
    <property type="entry name" value="HGSCAVENGER"/>
</dbReference>
<evidence type="ECO:0000259" key="2">
    <source>
        <dbReference type="PROSITE" id="PS50846"/>
    </source>
</evidence>
<dbReference type="PROSITE" id="PS50846">
    <property type="entry name" value="HMA_2"/>
    <property type="match status" value="1"/>
</dbReference>
<feature type="domain" description="HMA" evidence="2">
    <location>
        <begin position="10"/>
        <end position="75"/>
    </location>
</feature>
<dbReference type="InterPro" id="IPR036163">
    <property type="entry name" value="HMA_dom_sf"/>
</dbReference>
<sequence>MSSAPARSNNAITLRVEGMACSSCAERVENAILATPGVASATVDLEAKRAAVTFSGSPDIEAVIAAIGKAGYETAIEKA</sequence>
<keyword evidence="1" id="KW-0479">Metal-binding</keyword>
<accession>A0ABZ0HQR9</accession>
<evidence type="ECO:0000256" key="1">
    <source>
        <dbReference type="ARBA" id="ARBA00022723"/>
    </source>
</evidence>
<dbReference type="Proteomes" id="UP001626536">
    <property type="component" value="Chromosome"/>
</dbReference>
<dbReference type="EMBL" id="CP136862">
    <property type="protein sequence ID" value="WOJ88898.1"/>
    <property type="molecule type" value="Genomic_DNA"/>
</dbReference>
<gene>
    <name evidence="3" type="ORF">RZS28_13925</name>
</gene>
<dbReference type="RefSeq" id="WP_407338336.1">
    <property type="nucleotide sequence ID" value="NZ_CP136862.1"/>
</dbReference>
<dbReference type="PROSITE" id="PS01047">
    <property type="entry name" value="HMA_1"/>
    <property type="match status" value="1"/>
</dbReference>
<protein>
    <submittedName>
        <fullName evidence="3">Heavy metal-associated domain-containing protein</fullName>
    </submittedName>
</protein>
<dbReference type="InterPro" id="IPR001802">
    <property type="entry name" value="MerP/CopZ"/>
</dbReference>
<evidence type="ECO:0000313" key="3">
    <source>
        <dbReference type="EMBL" id="WOJ88898.1"/>
    </source>
</evidence>
<dbReference type="InterPro" id="IPR006121">
    <property type="entry name" value="HMA_dom"/>
</dbReference>
<dbReference type="Pfam" id="PF00403">
    <property type="entry name" value="HMA"/>
    <property type="match status" value="1"/>
</dbReference>
<reference evidence="3 4" key="1">
    <citation type="submission" date="2023-10" db="EMBL/GenBank/DDBJ databases">
        <title>Novel methanotroph of the genus Methylocapsa from a subarctic wetland.</title>
        <authorList>
            <person name="Belova S.E."/>
            <person name="Oshkin I.Y."/>
            <person name="Miroshnikov K."/>
            <person name="Dedysh S.N."/>
        </authorList>
    </citation>
    <scope>NUCLEOTIDE SEQUENCE [LARGE SCALE GENOMIC DNA]</scope>
    <source>
        <strain evidence="3 4">RX1</strain>
    </source>
</reference>
<dbReference type="SUPFAM" id="SSF55008">
    <property type="entry name" value="HMA, heavy metal-associated domain"/>
    <property type="match status" value="1"/>
</dbReference>
<dbReference type="InterPro" id="IPR017969">
    <property type="entry name" value="Heavy-metal-associated_CS"/>
</dbReference>
<dbReference type="CDD" id="cd00371">
    <property type="entry name" value="HMA"/>
    <property type="match status" value="1"/>
</dbReference>
<dbReference type="Gene3D" id="3.30.70.100">
    <property type="match status" value="1"/>
</dbReference>
<evidence type="ECO:0000313" key="4">
    <source>
        <dbReference type="Proteomes" id="UP001626536"/>
    </source>
</evidence>
<organism evidence="3 4">
    <name type="scientific">Methylocapsa polymorpha</name>
    <dbReference type="NCBI Taxonomy" id="3080828"/>
    <lineage>
        <taxon>Bacteria</taxon>
        <taxon>Pseudomonadati</taxon>
        <taxon>Pseudomonadota</taxon>
        <taxon>Alphaproteobacteria</taxon>
        <taxon>Hyphomicrobiales</taxon>
        <taxon>Beijerinckiaceae</taxon>
        <taxon>Methylocapsa</taxon>
    </lineage>
</organism>
<proteinExistence type="predicted"/>
<keyword evidence="4" id="KW-1185">Reference proteome</keyword>
<name>A0ABZ0HQR9_9HYPH</name>